<accession>A0A8S2X6W1</accession>
<protein>
    <submittedName>
        <fullName evidence="2">Uncharacterized protein</fullName>
    </submittedName>
</protein>
<sequence length="55" mass="5945">RLSTPILSKPQTGNIIVQVASNDTLQSKLFDKTVPVSSNSDLTTQLMNDLQSNGK</sequence>
<feature type="non-terminal residue" evidence="2">
    <location>
        <position position="55"/>
    </location>
</feature>
<proteinExistence type="predicted"/>
<dbReference type="Proteomes" id="UP000681967">
    <property type="component" value="Unassembled WGS sequence"/>
</dbReference>
<feature type="non-terminal residue" evidence="2">
    <location>
        <position position="1"/>
    </location>
</feature>
<comment type="caution">
    <text evidence="2">The sequence shown here is derived from an EMBL/GenBank/DDBJ whole genome shotgun (WGS) entry which is preliminary data.</text>
</comment>
<dbReference type="Proteomes" id="UP000681720">
    <property type="component" value="Unassembled WGS sequence"/>
</dbReference>
<name>A0A8S2X6W1_9BILA</name>
<organism evidence="2 3">
    <name type="scientific">Rotaria magnacalcarata</name>
    <dbReference type="NCBI Taxonomy" id="392030"/>
    <lineage>
        <taxon>Eukaryota</taxon>
        <taxon>Metazoa</taxon>
        <taxon>Spiralia</taxon>
        <taxon>Gnathifera</taxon>
        <taxon>Rotifera</taxon>
        <taxon>Eurotatoria</taxon>
        <taxon>Bdelloidea</taxon>
        <taxon>Philodinida</taxon>
        <taxon>Philodinidae</taxon>
        <taxon>Rotaria</taxon>
    </lineage>
</organism>
<reference evidence="2" key="1">
    <citation type="submission" date="2021-02" db="EMBL/GenBank/DDBJ databases">
        <authorList>
            <person name="Nowell W R."/>
        </authorList>
    </citation>
    <scope>NUCLEOTIDE SEQUENCE</scope>
</reference>
<evidence type="ECO:0000313" key="3">
    <source>
        <dbReference type="Proteomes" id="UP000681720"/>
    </source>
</evidence>
<evidence type="ECO:0000313" key="1">
    <source>
        <dbReference type="EMBL" id="CAF4352216.1"/>
    </source>
</evidence>
<dbReference type="EMBL" id="CAJOBH010045605">
    <property type="protein sequence ID" value="CAF4352216.1"/>
    <property type="molecule type" value="Genomic_DNA"/>
</dbReference>
<dbReference type="AlphaFoldDB" id="A0A8S2X6W1"/>
<evidence type="ECO:0000313" key="2">
    <source>
        <dbReference type="EMBL" id="CAF4480301.1"/>
    </source>
</evidence>
<dbReference type="EMBL" id="CAJOBJ010076012">
    <property type="protein sequence ID" value="CAF4480301.1"/>
    <property type="molecule type" value="Genomic_DNA"/>
</dbReference>
<gene>
    <name evidence="1" type="ORF">BYL167_LOCUS29548</name>
    <name evidence="2" type="ORF">GIL414_LOCUS33768</name>
</gene>